<dbReference type="AlphaFoldDB" id="A0A553P4R8"/>
<dbReference type="InterPro" id="IPR041541">
    <property type="entry name" value="Glutaminase_EF-hand"/>
</dbReference>
<evidence type="ECO:0000256" key="1">
    <source>
        <dbReference type="ARBA" id="ARBA00011076"/>
    </source>
</evidence>
<feature type="domain" description="Glutaminase EF-hand" evidence="9">
    <location>
        <begin position="80"/>
        <end position="151"/>
    </location>
</feature>
<gene>
    <name evidence="10" type="ORF">TCAL_05393</name>
</gene>
<dbReference type="PROSITE" id="PS50297">
    <property type="entry name" value="ANK_REP_REGION"/>
    <property type="match status" value="1"/>
</dbReference>
<evidence type="ECO:0000259" key="9">
    <source>
        <dbReference type="Pfam" id="PF17959"/>
    </source>
</evidence>
<dbReference type="PROSITE" id="PS50088">
    <property type="entry name" value="ANK_REPEAT"/>
    <property type="match status" value="1"/>
</dbReference>
<keyword evidence="5" id="KW-0378">Hydrolase</keyword>
<evidence type="ECO:0000256" key="6">
    <source>
        <dbReference type="ARBA" id="ARBA00023043"/>
    </source>
</evidence>
<comment type="similarity">
    <text evidence="1">Belongs to the glutaminase family.</text>
</comment>
<evidence type="ECO:0000256" key="3">
    <source>
        <dbReference type="ARBA" id="ARBA00012918"/>
    </source>
</evidence>
<reference evidence="10 11" key="1">
    <citation type="journal article" date="2018" name="Nat. Ecol. Evol.">
        <title>Genomic signatures of mitonuclear coevolution across populations of Tigriopus californicus.</title>
        <authorList>
            <person name="Barreto F.S."/>
            <person name="Watson E.T."/>
            <person name="Lima T.G."/>
            <person name="Willett C.S."/>
            <person name="Edmands S."/>
            <person name="Li W."/>
            <person name="Burton R.S."/>
        </authorList>
    </citation>
    <scope>NUCLEOTIDE SEQUENCE [LARGE SCALE GENOMIC DNA]</scope>
    <source>
        <strain evidence="10 11">San Diego</strain>
    </source>
</reference>
<dbReference type="InterPro" id="IPR002110">
    <property type="entry name" value="Ankyrin_rpt"/>
</dbReference>
<dbReference type="FunFam" id="1.25.40.20:FF:000069">
    <property type="entry name" value="Glutaminase, isoform E"/>
    <property type="match status" value="1"/>
</dbReference>
<dbReference type="GO" id="GO:0006537">
    <property type="term" value="P:glutamate biosynthetic process"/>
    <property type="evidence" value="ECO:0007669"/>
    <property type="project" value="TreeGrafter"/>
</dbReference>
<keyword evidence="11" id="KW-1185">Reference proteome</keyword>
<comment type="caution">
    <text evidence="10">The sequence shown here is derived from an EMBL/GenBank/DDBJ whole genome shotgun (WGS) entry which is preliminary data.</text>
</comment>
<dbReference type="EC" id="3.5.1.2" evidence="3"/>
<dbReference type="Gene3D" id="3.40.710.10">
    <property type="entry name" value="DD-peptidase/beta-lactamase superfamily"/>
    <property type="match status" value="1"/>
</dbReference>
<evidence type="ECO:0000313" key="10">
    <source>
        <dbReference type="EMBL" id="TRY72687.1"/>
    </source>
</evidence>
<comment type="catalytic activity">
    <reaction evidence="7">
        <text>L-glutamine + H2O = L-glutamate + NH4(+)</text>
        <dbReference type="Rhea" id="RHEA:15889"/>
        <dbReference type="ChEBI" id="CHEBI:15377"/>
        <dbReference type="ChEBI" id="CHEBI:28938"/>
        <dbReference type="ChEBI" id="CHEBI:29985"/>
        <dbReference type="ChEBI" id="CHEBI:58359"/>
        <dbReference type="EC" id="3.5.1.2"/>
    </reaction>
</comment>
<dbReference type="SMART" id="SM00248">
    <property type="entry name" value="ANK"/>
    <property type="match status" value="1"/>
</dbReference>
<dbReference type="GO" id="GO:0006543">
    <property type="term" value="P:L-glutamine catabolic process"/>
    <property type="evidence" value="ECO:0007669"/>
    <property type="project" value="TreeGrafter"/>
</dbReference>
<dbReference type="SUPFAM" id="SSF48403">
    <property type="entry name" value="Ankyrin repeat"/>
    <property type="match status" value="1"/>
</dbReference>
<evidence type="ECO:0000256" key="5">
    <source>
        <dbReference type="ARBA" id="ARBA00022801"/>
    </source>
</evidence>
<dbReference type="Pfam" id="PF17959">
    <property type="entry name" value="EF-hand_14"/>
    <property type="match status" value="1"/>
</dbReference>
<organism evidence="10 11">
    <name type="scientific">Tigriopus californicus</name>
    <name type="common">Marine copepod</name>
    <dbReference type="NCBI Taxonomy" id="6832"/>
    <lineage>
        <taxon>Eukaryota</taxon>
        <taxon>Metazoa</taxon>
        <taxon>Ecdysozoa</taxon>
        <taxon>Arthropoda</taxon>
        <taxon>Crustacea</taxon>
        <taxon>Multicrustacea</taxon>
        <taxon>Hexanauplia</taxon>
        <taxon>Copepoda</taxon>
        <taxon>Harpacticoida</taxon>
        <taxon>Harpacticidae</taxon>
        <taxon>Tigriopus</taxon>
    </lineage>
</organism>
<dbReference type="Proteomes" id="UP000318571">
    <property type="component" value="Chromosome 7"/>
</dbReference>
<dbReference type="Pfam" id="PF12796">
    <property type="entry name" value="Ank_2"/>
    <property type="match status" value="1"/>
</dbReference>
<name>A0A553P4R8_TIGCA</name>
<protein>
    <recommendedName>
        <fullName evidence="3">glutaminase</fullName>
        <ecNumber evidence="3">3.5.1.2</ecNumber>
    </recommendedName>
</protein>
<evidence type="ECO:0000256" key="2">
    <source>
        <dbReference type="ARBA" id="ARBA00011881"/>
    </source>
</evidence>
<accession>A0A553P4R8</accession>
<evidence type="ECO:0000256" key="4">
    <source>
        <dbReference type="ARBA" id="ARBA00022737"/>
    </source>
</evidence>
<evidence type="ECO:0000256" key="8">
    <source>
        <dbReference type="PROSITE-ProRule" id="PRU00023"/>
    </source>
</evidence>
<dbReference type="Pfam" id="PF04960">
    <property type="entry name" value="Glutaminase"/>
    <property type="match status" value="1"/>
</dbReference>
<dbReference type="OMA" id="RIMKTHE"/>
<dbReference type="GO" id="GO:0004359">
    <property type="term" value="F:glutaminase activity"/>
    <property type="evidence" value="ECO:0007669"/>
    <property type="project" value="UniProtKB-EC"/>
</dbReference>
<dbReference type="InterPro" id="IPR012338">
    <property type="entry name" value="Beta-lactam/transpept-like"/>
</dbReference>
<feature type="repeat" description="ANK" evidence="8">
    <location>
        <begin position="452"/>
        <end position="474"/>
    </location>
</feature>
<dbReference type="InterPro" id="IPR015868">
    <property type="entry name" value="Glutaminase"/>
</dbReference>
<dbReference type="SUPFAM" id="SSF56601">
    <property type="entry name" value="beta-lactamase/transpeptidase-like"/>
    <property type="match status" value="1"/>
</dbReference>
<keyword evidence="4" id="KW-0677">Repeat</keyword>
<dbReference type="PANTHER" id="PTHR12544">
    <property type="entry name" value="GLUTAMINASE"/>
    <property type="match status" value="1"/>
</dbReference>
<dbReference type="InterPro" id="IPR036770">
    <property type="entry name" value="Ankyrin_rpt-contain_sf"/>
</dbReference>
<evidence type="ECO:0000256" key="7">
    <source>
        <dbReference type="ARBA" id="ARBA00049534"/>
    </source>
</evidence>
<keyword evidence="6 8" id="KW-0040">ANK repeat</keyword>
<dbReference type="Gene3D" id="1.25.40.20">
    <property type="entry name" value="Ankyrin repeat-containing domain"/>
    <property type="match status" value="1"/>
</dbReference>
<comment type="subunit">
    <text evidence="2">Homotetramer.</text>
</comment>
<dbReference type="STRING" id="6832.A0A553P4R8"/>
<dbReference type="PANTHER" id="PTHR12544:SF29">
    <property type="entry name" value="GLUTAMINASE"/>
    <property type="match status" value="1"/>
</dbReference>
<evidence type="ECO:0000313" key="11">
    <source>
        <dbReference type="Proteomes" id="UP000318571"/>
    </source>
</evidence>
<dbReference type="EMBL" id="VCGU01000008">
    <property type="protein sequence ID" value="TRY72687.1"/>
    <property type="molecule type" value="Genomic_DNA"/>
</dbReference>
<dbReference type="Gene3D" id="1.10.238.210">
    <property type="match status" value="1"/>
</dbReference>
<sequence>MTAANITKNLSDCSLSDMVITSQYQYNVCIDLQNSTTTSNPFMASRSISTSSTTNYDEITANLCYFCSTNGNQQTNFANVEDMLFEVFCSEDSDSIDGIAIGHFLKALESTGLRRSDPRLKEMIQNLEKFQAKDETNDFHKIVIDRKEFKDKPLNYAIALNELGAEIVHQYVGQEPSGGKFNAIELDYTNKPYNPMVNAGSIVVNSLLQCLMKPEMSMAEKFDYVNNYIKRLSGGEFVGFNNSVFLAEKEVSDRNYAMTYYMKEHNCFPKGINPKDCLDFWYQCCSMEVNCETVAVIAATLANGGRCPITREEVIQPEAVRDVMSLLHSCGFYEYSGQFAFKIGLPGKSSVVGAMMMVLPNSMGMCIYSPQVDQFGNSCRGLAFCEELVKVFNFHRYDNTTRFSSKFNPRRVLYESKGDTIVSMIYAAANGDMSNLRRHMFLGHDMGISDFDGRTALHLAAANGHLECVQFLLQSCNVDPEPTDRWGFTPLSEAERGGNKAVSGFLQHWIARDGNGDTLTARSGRLLLQQIKNEETEAKLVEDEVKKASDRQAVQQLQ</sequence>
<proteinExistence type="inferred from homology"/>